<reference evidence="1 2" key="1">
    <citation type="journal article" date="2019" name="J. Hered.">
        <title>An Improved Genome Assembly for Drosophila navojoa, the Basal Species in the mojavensis Cluster.</title>
        <authorList>
            <person name="Vanderlinde T."/>
            <person name="Dupim E.G."/>
            <person name="Nazario-Yepiz N.O."/>
            <person name="Carvalho A.B."/>
        </authorList>
    </citation>
    <scope>NUCLEOTIDE SEQUENCE [LARGE SCALE GENOMIC DNA]</scope>
    <source>
        <strain evidence="1">Navoj_Jal97</strain>
        <tissue evidence="1">Whole organism</tissue>
    </source>
</reference>
<evidence type="ECO:0000313" key="2">
    <source>
        <dbReference type="Proteomes" id="UP000295192"/>
    </source>
</evidence>
<dbReference type="AlphaFoldDB" id="A0A484APZ3"/>
<sequence>MHIMHTYERITPYQDIRIGNEAIKNGTSHPYLGVTMDTKLHFGTHVTAVVSRVRARLKNIDWLINKS</sequence>
<protein>
    <submittedName>
        <fullName evidence="1">Uncharacterized protein</fullName>
    </submittedName>
</protein>
<keyword evidence="2" id="KW-1185">Reference proteome</keyword>
<name>A0A484APZ3_DRONA</name>
<feature type="non-terminal residue" evidence="1">
    <location>
        <position position="67"/>
    </location>
</feature>
<dbReference type="Proteomes" id="UP000295192">
    <property type="component" value="Unassembled WGS sequence"/>
</dbReference>
<proteinExistence type="predicted"/>
<evidence type="ECO:0000313" key="1">
    <source>
        <dbReference type="EMBL" id="TDG38080.1"/>
    </source>
</evidence>
<organism evidence="1 2">
    <name type="scientific">Drosophila navojoa</name>
    <name type="common">Fruit fly</name>
    <dbReference type="NCBI Taxonomy" id="7232"/>
    <lineage>
        <taxon>Eukaryota</taxon>
        <taxon>Metazoa</taxon>
        <taxon>Ecdysozoa</taxon>
        <taxon>Arthropoda</taxon>
        <taxon>Hexapoda</taxon>
        <taxon>Insecta</taxon>
        <taxon>Pterygota</taxon>
        <taxon>Neoptera</taxon>
        <taxon>Endopterygota</taxon>
        <taxon>Diptera</taxon>
        <taxon>Brachycera</taxon>
        <taxon>Muscomorpha</taxon>
        <taxon>Ephydroidea</taxon>
        <taxon>Drosophilidae</taxon>
        <taxon>Drosophila</taxon>
    </lineage>
</organism>
<comment type="caution">
    <text evidence="1">The sequence shown here is derived from an EMBL/GenBank/DDBJ whole genome shotgun (WGS) entry which is preliminary data.</text>
</comment>
<gene>
    <name evidence="1" type="ORF">AWZ03_015498</name>
</gene>
<accession>A0A484APZ3</accession>
<dbReference type="EMBL" id="LSRL02013101">
    <property type="protein sequence ID" value="TDG38080.1"/>
    <property type="molecule type" value="Genomic_DNA"/>
</dbReference>